<dbReference type="EC" id="1.-.-.-" evidence="19"/>
<evidence type="ECO:0000256" key="12">
    <source>
        <dbReference type="ARBA" id="ARBA00023136"/>
    </source>
</evidence>
<dbReference type="InterPro" id="IPR036188">
    <property type="entry name" value="FAD/NAD-bd_sf"/>
</dbReference>
<evidence type="ECO:0000256" key="10">
    <source>
        <dbReference type="ARBA" id="ARBA00023002"/>
    </source>
</evidence>
<dbReference type="GO" id="GO:0004499">
    <property type="term" value="F:N,N-dimethylaniline monooxygenase activity"/>
    <property type="evidence" value="ECO:0007669"/>
    <property type="project" value="UniProtKB-UniRule"/>
</dbReference>
<keyword evidence="12 18" id="KW-0472">Membrane</keyword>
<evidence type="ECO:0000256" key="16">
    <source>
        <dbReference type="ARBA" id="ARBA00048088"/>
    </source>
</evidence>
<keyword evidence="11 18" id="KW-0503">Monooxygenase</keyword>
<comment type="catalytic activity">
    <reaction evidence="14">
        <text>hypotaurine + NADH + O2 + H(+) = taurine + NAD(+) + H2O</text>
        <dbReference type="Rhea" id="RHEA:74111"/>
        <dbReference type="ChEBI" id="CHEBI:15377"/>
        <dbReference type="ChEBI" id="CHEBI:15378"/>
        <dbReference type="ChEBI" id="CHEBI:15379"/>
        <dbReference type="ChEBI" id="CHEBI:57540"/>
        <dbReference type="ChEBI" id="CHEBI:57853"/>
        <dbReference type="ChEBI" id="CHEBI:57945"/>
        <dbReference type="ChEBI" id="CHEBI:507393"/>
        <dbReference type="EC" id="1.14.13.8"/>
    </reaction>
    <physiologicalReaction direction="left-to-right" evidence="14">
        <dbReference type="Rhea" id="RHEA:74112"/>
    </physiologicalReaction>
</comment>
<accession>A0AAF3F0E3</accession>
<dbReference type="GO" id="GO:0050660">
    <property type="term" value="F:flavin adenine dinucleotide binding"/>
    <property type="evidence" value="ECO:0007669"/>
    <property type="project" value="InterPro"/>
</dbReference>
<feature type="transmembrane region" description="Helical" evidence="20">
    <location>
        <begin position="529"/>
        <end position="551"/>
    </location>
</feature>
<comment type="function">
    <text evidence="13">Broad spectrum monooxygenase that catalyzes the oxygenation of a wide variety of nitrogen- and sulfur-containing compounds including xenobiotics. Catalyzes the S-oxygenation of hypotaurine to produce taurine, an organic osmolyte involved in cell volume regulation as well as a variety of cytoprotective and developmental processes. In vitro, catalyzes the N-oxygenation of trimethylamine (TMA) to produce trimethylamine N-oxide (TMAO) and could therefore participate to the detoxification of this compound that is generated by the action of gut microbiota from dietary precursors such as choline, choline containing compounds, betaine or L-carnitine.</text>
</comment>
<proteinExistence type="inferred from homology"/>
<dbReference type="InterPro" id="IPR000960">
    <property type="entry name" value="Flavin_mOase"/>
</dbReference>
<keyword evidence="21" id="KW-1185">Reference proteome</keyword>
<dbReference type="SUPFAM" id="SSF51905">
    <property type="entry name" value="FAD/NAD(P)-binding domain"/>
    <property type="match status" value="2"/>
</dbReference>
<dbReference type="PIRSF" id="PIRSF000332">
    <property type="entry name" value="FMO"/>
    <property type="match status" value="1"/>
</dbReference>
<reference evidence="22" key="1">
    <citation type="submission" date="2024-02" db="UniProtKB">
        <authorList>
            <consortium name="WormBaseParasite"/>
        </authorList>
    </citation>
    <scope>IDENTIFICATION</scope>
</reference>
<sequence length="555" mass="63548">MSSTNIQKVCVIGAGSAGLAAIKSAKEYGLEVIAYEKSSYYGGIWNFKADDCSGLGNVMKSTILNTSKEFISMSDFPTKKEDANFMRNGDVFRFLTEYAEHFGLFSNISFETSVIEITRAKDYERTGKWIVTTESKGNRSEVIFDAVMVCVGHHVYPNIPQFKGLQDFRGTITHSHDYKTSRLFEDRRVLVVGLGNSGGDILCEVGKVARKTYGCSRFGTWVTQRVIKGGYPRDILMRTRYNEWRLKMMPGWLKRQLNLSNYNERLDHSLYGLRPQEDPGQSPVLLADDLPLFLSSGWVELRMGIDHFKENRVVYEDRREDEIDDVIFCTGYNFDFDFIEEGKVVPVSDNQTRLWRRIFPPDLKYNTLAMIGVIDPLGPTITCSEAQTRVVAHFWANQIDLPSESEMQKEIDRDKAATKARFKCSDRRASLQIDHIWYFDQLASMIGALPDLGPVNFWRDPQLALALYFGPVTSHHYRLKGPNPWKDARKQILGTYDRVHYGMNTRERALLEKRFNSENPTLYAHLLPIPAWDIGFSILLFFTILGIITFLRGVL</sequence>
<evidence type="ECO:0000256" key="17">
    <source>
        <dbReference type="ARBA" id="ARBA00049443"/>
    </source>
</evidence>
<evidence type="ECO:0000256" key="2">
    <source>
        <dbReference type="ARBA" id="ARBA00004389"/>
    </source>
</evidence>
<keyword evidence="5 20" id="KW-0812">Transmembrane</keyword>
<evidence type="ECO:0000256" key="19">
    <source>
        <dbReference type="RuleBase" id="RU361177"/>
    </source>
</evidence>
<evidence type="ECO:0000256" key="14">
    <source>
        <dbReference type="ARBA" id="ARBA00047338"/>
    </source>
</evidence>
<keyword evidence="4 18" id="KW-0285">Flavoprotein</keyword>
<dbReference type="Pfam" id="PF00743">
    <property type="entry name" value="FMO-like"/>
    <property type="match status" value="1"/>
</dbReference>
<keyword evidence="7 18" id="KW-0274">FAD</keyword>
<dbReference type="InterPro" id="IPR020946">
    <property type="entry name" value="Flavin_mOase-like"/>
</dbReference>
<evidence type="ECO:0000313" key="22">
    <source>
        <dbReference type="WBParaSite" id="MBELARI_LOCUS19982"/>
    </source>
</evidence>
<evidence type="ECO:0000256" key="6">
    <source>
        <dbReference type="ARBA" id="ARBA00022824"/>
    </source>
</evidence>
<dbReference type="GO" id="GO:0034899">
    <property type="term" value="F:trimethylamine monooxygenase activity"/>
    <property type="evidence" value="ECO:0007669"/>
    <property type="project" value="UniProtKB-EC"/>
</dbReference>
<evidence type="ECO:0000256" key="13">
    <source>
        <dbReference type="ARBA" id="ARBA00045957"/>
    </source>
</evidence>
<comment type="cofactor">
    <cofactor evidence="1 18 19">
        <name>FAD</name>
        <dbReference type="ChEBI" id="CHEBI:57692"/>
    </cofactor>
</comment>
<dbReference type="AlphaFoldDB" id="A0AAF3F0E3"/>
<dbReference type="GO" id="GO:0050661">
    <property type="term" value="F:NADP binding"/>
    <property type="evidence" value="ECO:0007669"/>
    <property type="project" value="InterPro"/>
</dbReference>
<evidence type="ECO:0000256" key="20">
    <source>
        <dbReference type="SAM" id="Phobius"/>
    </source>
</evidence>
<evidence type="ECO:0000256" key="1">
    <source>
        <dbReference type="ARBA" id="ARBA00001974"/>
    </source>
</evidence>
<protein>
    <recommendedName>
        <fullName evidence="19">Flavin-containing monooxygenase</fullName>
        <ecNumber evidence="19">1.-.-.-</ecNumber>
    </recommendedName>
</protein>
<evidence type="ECO:0000256" key="5">
    <source>
        <dbReference type="ARBA" id="ARBA00022692"/>
    </source>
</evidence>
<keyword evidence="9 20" id="KW-1133">Transmembrane helix</keyword>
<evidence type="ECO:0000256" key="11">
    <source>
        <dbReference type="ARBA" id="ARBA00023033"/>
    </source>
</evidence>
<comment type="catalytic activity">
    <reaction evidence="16">
        <text>trimethylamine + NADPH + O2 = trimethylamine N-oxide + NADP(+) + H2O</text>
        <dbReference type="Rhea" id="RHEA:31979"/>
        <dbReference type="ChEBI" id="CHEBI:15377"/>
        <dbReference type="ChEBI" id="CHEBI:15379"/>
        <dbReference type="ChEBI" id="CHEBI:15724"/>
        <dbReference type="ChEBI" id="CHEBI:57783"/>
        <dbReference type="ChEBI" id="CHEBI:58349"/>
        <dbReference type="ChEBI" id="CHEBI:58389"/>
        <dbReference type="EC" id="1.14.13.148"/>
    </reaction>
    <physiologicalReaction direction="left-to-right" evidence="16">
        <dbReference type="Rhea" id="RHEA:31980"/>
    </physiologicalReaction>
</comment>
<evidence type="ECO:0000256" key="15">
    <source>
        <dbReference type="ARBA" id="ARBA00048041"/>
    </source>
</evidence>
<evidence type="ECO:0000256" key="8">
    <source>
        <dbReference type="ARBA" id="ARBA00022857"/>
    </source>
</evidence>
<evidence type="ECO:0000256" key="9">
    <source>
        <dbReference type="ARBA" id="ARBA00022989"/>
    </source>
</evidence>
<dbReference type="PRINTS" id="PR00370">
    <property type="entry name" value="FMOXYGENASE"/>
</dbReference>
<dbReference type="Gene3D" id="3.50.50.60">
    <property type="entry name" value="FAD/NAD(P)-binding domain"/>
    <property type="match status" value="1"/>
</dbReference>
<evidence type="ECO:0000256" key="4">
    <source>
        <dbReference type="ARBA" id="ARBA00022630"/>
    </source>
</evidence>
<dbReference type="Proteomes" id="UP000887575">
    <property type="component" value="Unassembled WGS sequence"/>
</dbReference>
<comment type="similarity">
    <text evidence="3 18 19">Belongs to the FMO family.</text>
</comment>
<dbReference type="GO" id="GO:0005789">
    <property type="term" value="C:endoplasmic reticulum membrane"/>
    <property type="evidence" value="ECO:0007669"/>
    <property type="project" value="UniProtKB-SubCell"/>
</dbReference>
<organism evidence="21 22">
    <name type="scientific">Mesorhabditis belari</name>
    <dbReference type="NCBI Taxonomy" id="2138241"/>
    <lineage>
        <taxon>Eukaryota</taxon>
        <taxon>Metazoa</taxon>
        <taxon>Ecdysozoa</taxon>
        <taxon>Nematoda</taxon>
        <taxon>Chromadorea</taxon>
        <taxon>Rhabditida</taxon>
        <taxon>Rhabditina</taxon>
        <taxon>Rhabditomorpha</taxon>
        <taxon>Rhabditoidea</taxon>
        <taxon>Rhabditidae</taxon>
        <taxon>Mesorhabditinae</taxon>
        <taxon>Mesorhabditis</taxon>
    </lineage>
</organism>
<evidence type="ECO:0000313" key="21">
    <source>
        <dbReference type="Proteomes" id="UP000887575"/>
    </source>
</evidence>
<evidence type="ECO:0000256" key="7">
    <source>
        <dbReference type="ARBA" id="ARBA00022827"/>
    </source>
</evidence>
<comment type="catalytic activity">
    <reaction evidence="15">
        <text>hypotaurine + NADPH + O2 + H(+) = taurine + NADP(+) + H2O</text>
        <dbReference type="Rhea" id="RHEA:69819"/>
        <dbReference type="ChEBI" id="CHEBI:15377"/>
        <dbReference type="ChEBI" id="CHEBI:15378"/>
        <dbReference type="ChEBI" id="CHEBI:15379"/>
        <dbReference type="ChEBI" id="CHEBI:57783"/>
        <dbReference type="ChEBI" id="CHEBI:57853"/>
        <dbReference type="ChEBI" id="CHEBI:58349"/>
        <dbReference type="ChEBI" id="CHEBI:507393"/>
        <dbReference type="EC" id="1.14.13.8"/>
    </reaction>
    <physiologicalReaction direction="left-to-right" evidence="15">
        <dbReference type="Rhea" id="RHEA:69820"/>
    </physiologicalReaction>
</comment>
<dbReference type="WBParaSite" id="MBELARI_LOCUS19982">
    <property type="protein sequence ID" value="MBELARI_LOCUS19982"/>
    <property type="gene ID" value="MBELARI_LOCUS19982"/>
</dbReference>
<comment type="subcellular location">
    <subcellularLocation>
        <location evidence="2">Endoplasmic reticulum membrane</location>
        <topology evidence="2">Single-pass membrane protein</topology>
    </subcellularLocation>
</comment>
<keyword evidence="10 18" id="KW-0560">Oxidoreductase</keyword>
<dbReference type="FunFam" id="3.50.50.60:FF:000159">
    <property type="entry name" value="Dimethylaniline monooxygenase [N-oxide-forming]"/>
    <property type="match status" value="1"/>
</dbReference>
<evidence type="ECO:0000256" key="3">
    <source>
        <dbReference type="ARBA" id="ARBA00009183"/>
    </source>
</evidence>
<evidence type="ECO:0000256" key="18">
    <source>
        <dbReference type="PIRNR" id="PIRNR000332"/>
    </source>
</evidence>
<keyword evidence="8 18" id="KW-0521">NADP</keyword>
<keyword evidence="6 18" id="KW-0256">Endoplasmic reticulum</keyword>
<comment type="catalytic activity">
    <reaction evidence="17">
        <text>N,N-dimethylaniline + NADPH + O2 + H(+) = N,N-dimethylaniline N-oxide + NADP(+) + H2O</text>
        <dbReference type="Rhea" id="RHEA:24468"/>
        <dbReference type="ChEBI" id="CHEBI:15377"/>
        <dbReference type="ChEBI" id="CHEBI:15378"/>
        <dbReference type="ChEBI" id="CHEBI:15379"/>
        <dbReference type="ChEBI" id="CHEBI:16269"/>
        <dbReference type="ChEBI" id="CHEBI:17735"/>
        <dbReference type="ChEBI" id="CHEBI:57783"/>
        <dbReference type="ChEBI" id="CHEBI:58349"/>
        <dbReference type="EC" id="1.14.13.8"/>
    </reaction>
    <physiologicalReaction direction="left-to-right" evidence="17">
        <dbReference type="Rhea" id="RHEA:24469"/>
    </physiologicalReaction>
</comment>
<dbReference type="PANTHER" id="PTHR23023">
    <property type="entry name" value="DIMETHYLANILINE MONOOXYGENASE"/>
    <property type="match status" value="1"/>
</dbReference>
<dbReference type="InterPro" id="IPR050346">
    <property type="entry name" value="FMO-like"/>
</dbReference>
<name>A0AAF3F0E3_9BILA</name>